<comment type="caution">
    <text evidence="2">The sequence shown here is derived from an EMBL/GenBank/DDBJ whole genome shotgun (WGS) entry which is preliminary data.</text>
</comment>
<accession>A0AA42PBX5</accession>
<dbReference type="Proteomes" id="UP001158500">
    <property type="component" value="Unassembled WGS sequence"/>
</dbReference>
<evidence type="ECO:0000313" key="2">
    <source>
        <dbReference type="EMBL" id="MDH1237918.1"/>
    </source>
</evidence>
<reference evidence="2" key="1">
    <citation type="submission" date="2022-09" db="EMBL/GenBank/DDBJ databases">
        <title>Intensive care unit water sources are persistently colonized with multi-drug resistant bacteria and are the site of extensive horizontal gene transfer of antibiotic resistance genes.</title>
        <authorList>
            <person name="Diorio-Toth L."/>
        </authorList>
    </citation>
    <scope>NUCLEOTIDE SEQUENCE</scope>
    <source>
        <strain evidence="2">GD03947</strain>
    </source>
</reference>
<evidence type="ECO:0000256" key="1">
    <source>
        <dbReference type="SAM" id="MobiDB-lite"/>
    </source>
</evidence>
<name>A0AA42PBX5_STUST</name>
<evidence type="ECO:0000313" key="3">
    <source>
        <dbReference type="Proteomes" id="UP001158500"/>
    </source>
</evidence>
<sequence length="170" mass="18864">MIGVRTRYSLAQFLELQEPAVCVVILGKYGVQHLSLSREQLLYDLLNTLRGLDDRTLMLALSEVVATTGDLRARVNPKYRFDERMHDLAQCLLLDGYIIQEKKLVQTDPSIADAAPLEDDLVTALQNSGAPPRAGHHRQDQRLGRGIPGDAARLQRIARQRPSGAGNLGR</sequence>
<dbReference type="AlphaFoldDB" id="A0AA42PBX5"/>
<dbReference type="RefSeq" id="WP_279641789.1">
    <property type="nucleotide sequence ID" value="NZ_JAOCAE010000014.1"/>
</dbReference>
<feature type="region of interest" description="Disordered" evidence="1">
    <location>
        <begin position="127"/>
        <end position="148"/>
    </location>
</feature>
<proteinExistence type="predicted"/>
<organism evidence="2 3">
    <name type="scientific">Stutzerimonas stutzeri</name>
    <name type="common">Pseudomonas stutzeri</name>
    <dbReference type="NCBI Taxonomy" id="316"/>
    <lineage>
        <taxon>Bacteria</taxon>
        <taxon>Pseudomonadati</taxon>
        <taxon>Pseudomonadota</taxon>
        <taxon>Gammaproteobacteria</taxon>
        <taxon>Pseudomonadales</taxon>
        <taxon>Pseudomonadaceae</taxon>
        <taxon>Stutzerimonas</taxon>
    </lineage>
</organism>
<dbReference type="EMBL" id="JAOCAE010000014">
    <property type="protein sequence ID" value="MDH1237918.1"/>
    <property type="molecule type" value="Genomic_DNA"/>
</dbReference>
<protein>
    <submittedName>
        <fullName evidence="2">Uncharacterized protein</fullName>
    </submittedName>
</protein>
<gene>
    <name evidence="2" type="ORF">N5C32_17960</name>
</gene>